<sequence length="493" mass="53469">MDDLDDDACYRAISTRDARFDGRLFIGVKTTGIYCRPVCPARTPKRENVTFHPTAASAQEAGFRPCLRCRPETAPDLGAWRGTSNTVSRALGLIEMGALDEGDLEALANRVGVGDRQLRRLFQRHLGASPVAVAQTRRVLLAKQLIHETRLPMAEIALASGFGSIRRFNETFQQLFGRPPSALRRASGETVSSGPAGEVTVLLRYRPPYDWEAMLAFLRLRAIPGVEVIDKGGYARTIEIDGAQGTLRVEPGEGNTLRAAIRFPKLSALPVIIARLRRVFDLAADPVAIGAQLSEDPALAPLIAARPGLRVPGAWDGFELAIRAILGQQISVEAAIVLAGKLVARYGQPLEAPQEGLTHLFPRPERLAQEDLAALGLMPGARARALSSIAAAVVADPQIFGARRGLDEAIQQLKSLAGVGEWTAQYIAMRELREPDAFPAADIGLMRALADEAGVRPTPAELLARAERWRPWRAYAAQHLWASWTPHAVVKAA</sequence>
<dbReference type="PROSITE" id="PS01124">
    <property type="entry name" value="HTH_ARAC_FAMILY_2"/>
    <property type="match status" value="1"/>
</dbReference>
<dbReference type="SUPFAM" id="SSF55945">
    <property type="entry name" value="TATA-box binding protein-like"/>
    <property type="match status" value="1"/>
</dbReference>
<dbReference type="InterPro" id="IPR010316">
    <property type="entry name" value="AlkA_N"/>
</dbReference>
<evidence type="ECO:0000313" key="15">
    <source>
        <dbReference type="EMBL" id="MDQ0466760.1"/>
    </source>
</evidence>
<dbReference type="Proteomes" id="UP001228905">
    <property type="component" value="Unassembled WGS sequence"/>
</dbReference>
<dbReference type="PROSITE" id="PS00041">
    <property type="entry name" value="HTH_ARAC_FAMILY_1"/>
    <property type="match status" value="1"/>
</dbReference>
<evidence type="ECO:0000256" key="5">
    <source>
        <dbReference type="ARBA" id="ARBA00022679"/>
    </source>
</evidence>
<dbReference type="InterPro" id="IPR018060">
    <property type="entry name" value="HTH_AraC"/>
</dbReference>
<comment type="catalytic activity">
    <reaction evidence="1">
        <text>Hydrolysis of alkylated DNA, releasing 3-methyladenine, 3-methylguanine, 7-methylguanine and 7-methyladenine.</text>
        <dbReference type="EC" id="3.2.2.21"/>
    </reaction>
</comment>
<keyword evidence="15" id="KW-0378">Hydrolase</keyword>
<keyword evidence="11" id="KW-0010">Activator</keyword>
<keyword evidence="7" id="KW-0227">DNA damage</keyword>
<dbReference type="GO" id="GO:0003905">
    <property type="term" value="F:alkylbase DNA N-glycosylase activity"/>
    <property type="evidence" value="ECO:0007669"/>
    <property type="project" value="UniProtKB-EC"/>
</dbReference>
<evidence type="ECO:0000256" key="11">
    <source>
        <dbReference type="ARBA" id="ARBA00023159"/>
    </source>
</evidence>
<keyword evidence="12" id="KW-0804">Transcription</keyword>
<dbReference type="InterPro" id="IPR037046">
    <property type="entry name" value="AlkA_N_sf"/>
</dbReference>
<dbReference type="Gene3D" id="1.10.340.30">
    <property type="entry name" value="Hypothetical protein, domain 2"/>
    <property type="match status" value="1"/>
</dbReference>
<evidence type="ECO:0000256" key="13">
    <source>
        <dbReference type="ARBA" id="ARBA00023204"/>
    </source>
</evidence>
<dbReference type="PANTHER" id="PTHR43003">
    <property type="entry name" value="DNA-3-METHYLADENINE GLYCOSYLASE"/>
    <property type="match status" value="1"/>
</dbReference>
<dbReference type="Pfam" id="PF00730">
    <property type="entry name" value="HhH-GPD"/>
    <property type="match status" value="1"/>
</dbReference>
<dbReference type="InterPro" id="IPR023170">
    <property type="entry name" value="HhH_base_excis_C"/>
</dbReference>
<dbReference type="SMART" id="SM00478">
    <property type="entry name" value="ENDO3c"/>
    <property type="match status" value="1"/>
</dbReference>
<evidence type="ECO:0000256" key="4">
    <source>
        <dbReference type="ARBA" id="ARBA00022603"/>
    </source>
</evidence>
<dbReference type="Pfam" id="PF06029">
    <property type="entry name" value="AlkA_N"/>
    <property type="match status" value="1"/>
</dbReference>
<dbReference type="InterPro" id="IPR011257">
    <property type="entry name" value="DNA_glycosylase"/>
</dbReference>
<keyword evidence="4" id="KW-0489">Methyltransferase</keyword>
<dbReference type="EMBL" id="JAUSVS010000014">
    <property type="protein sequence ID" value="MDQ0466760.1"/>
    <property type="molecule type" value="Genomic_DNA"/>
</dbReference>
<dbReference type="Gene3D" id="3.30.310.20">
    <property type="entry name" value="DNA-3-methyladenine glycosylase AlkA, N-terminal domain"/>
    <property type="match status" value="1"/>
</dbReference>
<keyword evidence="9" id="KW-0805">Transcription regulation</keyword>
<evidence type="ECO:0000256" key="3">
    <source>
        <dbReference type="ARBA" id="ARBA00012000"/>
    </source>
</evidence>
<evidence type="ECO:0000256" key="2">
    <source>
        <dbReference type="ARBA" id="ARBA00001947"/>
    </source>
</evidence>
<comment type="cofactor">
    <cofactor evidence="2">
        <name>Zn(2+)</name>
        <dbReference type="ChEBI" id="CHEBI:29105"/>
    </cofactor>
</comment>
<keyword evidence="5" id="KW-0808">Transferase</keyword>
<proteinExistence type="predicted"/>
<evidence type="ECO:0000259" key="14">
    <source>
        <dbReference type="PROSITE" id="PS01124"/>
    </source>
</evidence>
<evidence type="ECO:0000256" key="9">
    <source>
        <dbReference type="ARBA" id="ARBA00023015"/>
    </source>
</evidence>
<dbReference type="PANTHER" id="PTHR43003:SF13">
    <property type="entry name" value="DNA-3-METHYLADENINE GLYCOSYLASE 2"/>
    <property type="match status" value="1"/>
</dbReference>
<dbReference type="InterPro" id="IPR003265">
    <property type="entry name" value="HhH-GPD_domain"/>
</dbReference>
<accession>A0ABU0IXP0</accession>
<dbReference type="InterPro" id="IPR018062">
    <property type="entry name" value="HTH_AraC-typ_CS"/>
</dbReference>
<reference evidence="15 16" key="1">
    <citation type="submission" date="2023-07" db="EMBL/GenBank/DDBJ databases">
        <title>Genomic Encyclopedia of Type Strains, Phase IV (KMG-IV): sequencing the most valuable type-strain genomes for metagenomic binning, comparative biology and taxonomic classification.</title>
        <authorList>
            <person name="Goeker M."/>
        </authorList>
    </citation>
    <scope>NUCLEOTIDE SEQUENCE [LARGE SCALE GENOMIC DNA]</scope>
    <source>
        <strain evidence="15 16">DSM 18695</strain>
    </source>
</reference>
<dbReference type="SUPFAM" id="SSF48150">
    <property type="entry name" value="DNA-glycosylase"/>
    <property type="match status" value="1"/>
</dbReference>
<evidence type="ECO:0000256" key="10">
    <source>
        <dbReference type="ARBA" id="ARBA00023125"/>
    </source>
</evidence>
<evidence type="ECO:0000256" key="6">
    <source>
        <dbReference type="ARBA" id="ARBA00022723"/>
    </source>
</evidence>
<keyword evidence="10" id="KW-0238">DNA-binding</keyword>
<feature type="domain" description="HTH araC/xylS-type" evidence="14">
    <location>
        <begin position="88"/>
        <end position="186"/>
    </location>
</feature>
<organism evidence="15 16">
    <name type="scientific">Caulobacter ginsengisoli</name>
    <dbReference type="NCBI Taxonomy" id="400775"/>
    <lineage>
        <taxon>Bacteria</taxon>
        <taxon>Pseudomonadati</taxon>
        <taxon>Pseudomonadota</taxon>
        <taxon>Alphaproteobacteria</taxon>
        <taxon>Caulobacterales</taxon>
        <taxon>Caulobacteraceae</taxon>
        <taxon>Caulobacter</taxon>
    </lineage>
</organism>
<keyword evidence="15" id="KW-0326">Glycosidase</keyword>
<dbReference type="Gene3D" id="3.40.10.10">
    <property type="entry name" value="DNA Methylphosphotriester Repair Domain"/>
    <property type="match status" value="1"/>
</dbReference>
<gene>
    <name evidence="15" type="ORF">QO010_004556</name>
</gene>
<dbReference type="RefSeq" id="WP_307352901.1">
    <property type="nucleotide sequence ID" value="NZ_JAUSVS010000014.1"/>
</dbReference>
<dbReference type="SUPFAM" id="SSF46689">
    <property type="entry name" value="Homeodomain-like"/>
    <property type="match status" value="1"/>
</dbReference>
<dbReference type="InterPro" id="IPR035451">
    <property type="entry name" value="Ada-like_dom_sf"/>
</dbReference>
<evidence type="ECO:0000256" key="1">
    <source>
        <dbReference type="ARBA" id="ARBA00000086"/>
    </source>
</evidence>
<keyword evidence="16" id="KW-1185">Reference proteome</keyword>
<dbReference type="InterPro" id="IPR009057">
    <property type="entry name" value="Homeodomain-like_sf"/>
</dbReference>
<dbReference type="Gene3D" id="1.10.1670.10">
    <property type="entry name" value="Helix-hairpin-Helix base-excision DNA repair enzymes (C-terminal)"/>
    <property type="match status" value="1"/>
</dbReference>
<evidence type="ECO:0000256" key="8">
    <source>
        <dbReference type="ARBA" id="ARBA00022833"/>
    </source>
</evidence>
<dbReference type="InterPro" id="IPR004026">
    <property type="entry name" value="Ada_DNA_repair_Zn-bd"/>
</dbReference>
<keyword evidence="8" id="KW-0862">Zinc</keyword>
<dbReference type="InterPro" id="IPR051912">
    <property type="entry name" value="Alkylbase_DNA_Glycosylase/TA"/>
</dbReference>
<dbReference type="SMART" id="SM01009">
    <property type="entry name" value="AlkA_N"/>
    <property type="match status" value="1"/>
</dbReference>
<dbReference type="Gene3D" id="1.10.10.60">
    <property type="entry name" value="Homeodomain-like"/>
    <property type="match status" value="1"/>
</dbReference>
<evidence type="ECO:0000256" key="12">
    <source>
        <dbReference type="ARBA" id="ARBA00023163"/>
    </source>
</evidence>
<dbReference type="Pfam" id="PF12833">
    <property type="entry name" value="HTH_18"/>
    <property type="match status" value="1"/>
</dbReference>
<keyword evidence="6" id="KW-0479">Metal-binding</keyword>
<dbReference type="Pfam" id="PF02805">
    <property type="entry name" value="Ada_Zn_binding"/>
    <property type="match status" value="1"/>
</dbReference>
<name>A0ABU0IXP0_9CAUL</name>
<dbReference type="SUPFAM" id="SSF57884">
    <property type="entry name" value="Ada DNA repair protein, N-terminal domain (N-Ada 10)"/>
    <property type="match status" value="1"/>
</dbReference>
<evidence type="ECO:0000313" key="16">
    <source>
        <dbReference type="Proteomes" id="UP001228905"/>
    </source>
</evidence>
<evidence type="ECO:0000256" key="7">
    <source>
        <dbReference type="ARBA" id="ARBA00022763"/>
    </source>
</evidence>
<comment type="caution">
    <text evidence="15">The sequence shown here is derived from an EMBL/GenBank/DDBJ whole genome shotgun (WGS) entry which is preliminary data.</text>
</comment>
<keyword evidence="13" id="KW-0234">DNA repair</keyword>
<protein>
    <recommendedName>
        <fullName evidence="3">DNA-3-methyladenine glycosylase II</fullName>
        <ecNumber evidence="3">3.2.2.21</ecNumber>
    </recommendedName>
</protein>
<dbReference type="EC" id="3.2.2.21" evidence="3"/>
<dbReference type="CDD" id="cd00056">
    <property type="entry name" value="ENDO3c"/>
    <property type="match status" value="1"/>
</dbReference>
<dbReference type="SMART" id="SM00342">
    <property type="entry name" value="HTH_ARAC"/>
    <property type="match status" value="1"/>
</dbReference>